<organism evidence="2">
    <name type="scientific">Citrus unshiu</name>
    <name type="common">Satsuma mandarin</name>
    <name type="synonym">Citrus nobilis var. unshiu</name>
    <dbReference type="NCBI Taxonomy" id="55188"/>
    <lineage>
        <taxon>Eukaryota</taxon>
        <taxon>Viridiplantae</taxon>
        <taxon>Streptophyta</taxon>
        <taxon>Embryophyta</taxon>
        <taxon>Tracheophyta</taxon>
        <taxon>Spermatophyta</taxon>
        <taxon>Magnoliopsida</taxon>
        <taxon>eudicotyledons</taxon>
        <taxon>Gunneridae</taxon>
        <taxon>Pentapetalae</taxon>
        <taxon>rosids</taxon>
        <taxon>malvids</taxon>
        <taxon>Sapindales</taxon>
        <taxon>Rutaceae</taxon>
        <taxon>Aurantioideae</taxon>
        <taxon>Citrus</taxon>
    </lineage>
</organism>
<reference evidence="2" key="1">
    <citation type="journal article" date="2011" name="Plant Sci.">
        <title>Characterization of genomic sequence showing strong association with polyembryony among diverse Citrus species and cultivars, and its synteny with Vitis and Populus.</title>
        <authorList>
            <person name="Nakano M."/>
            <person name="Shimada T."/>
            <person name="Endo T."/>
            <person name="Fujii H."/>
            <person name="Nesumi H."/>
            <person name="Kita M."/>
            <person name="Ebina M."/>
            <person name="Shimizu T."/>
            <person name="Omura M."/>
        </authorList>
    </citation>
    <scope>NUCLEOTIDE SEQUENCE</scope>
</reference>
<sequence length="56" mass="6227">MEKGEEFDCDSWEGSCNYKTLPSTNRARLRLGGNSEWGRFSGPGDSDDRGPPVVFD</sequence>
<evidence type="ECO:0000313" key="2">
    <source>
        <dbReference type="EMBL" id="BAK61872.1"/>
    </source>
</evidence>
<dbReference type="EMBL" id="AB573149">
    <property type="protein sequence ID" value="BAK61872.1"/>
    <property type="molecule type" value="Genomic_DNA"/>
</dbReference>
<gene>
    <name evidence="2" type="primary">ORF60</name>
</gene>
<dbReference type="AlphaFoldDB" id="F8WLC7"/>
<accession>F8WLC7</accession>
<protein>
    <submittedName>
        <fullName evidence="2">Uncharacterized protein ORF60</fullName>
    </submittedName>
</protein>
<name>F8WLC7_CITUN</name>
<proteinExistence type="predicted"/>
<feature type="region of interest" description="Disordered" evidence="1">
    <location>
        <begin position="33"/>
        <end position="56"/>
    </location>
</feature>
<evidence type="ECO:0000256" key="1">
    <source>
        <dbReference type="SAM" id="MobiDB-lite"/>
    </source>
</evidence>